<evidence type="ECO:0000256" key="1">
    <source>
        <dbReference type="SAM" id="Phobius"/>
    </source>
</evidence>
<reference evidence="2" key="1">
    <citation type="submission" date="2018-05" db="EMBL/GenBank/DDBJ databases">
        <authorList>
            <person name="Lanie J.A."/>
            <person name="Ng W.-L."/>
            <person name="Kazmierczak K.M."/>
            <person name="Andrzejewski T.M."/>
            <person name="Davidsen T.M."/>
            <person name="Wayne K.J."/>
            <person name="Tettelin H."/>
            <person name="Glass J.I."/>
            <person name="Rusch D."/>
            <person name="Podicherti R."/>
            <person name="Tsui H.-C.T."/>
            <person name="Winkler M.E."/>
        </authorList>
    </citation>
    <scope>NUCLEOTIDE SEQUENCE</scope>
    <source>
        <strain evidence="2">KNB</strain>
    </source>
</reference>
<accession>A0A2X0SDQ3</accession>
<organism evidence="2">
    <name type="scientific">Candidatus Nitrotoga fabula</name>
    <dbReference type="NCBI Taxonomy" id="2182327"/>
    <lineage>
        <taxon>Bacteria</taxon>
        <taxon>Pseudomonadati</taxon>
        <taxon>Pseudomonadota</taxon>
        <taxon>Betaproteobacteria</taxon>
        <taxon>Nitrosomonadales</taxon>
        <taxon>Gallionellaceae</taxon>
        <taxon>Candidatus Nitrotoga</taxon>
    </lineage>
</organism>
<sequence>MDSQSFFSSETSRHILQNFLGRISALQPNGIFETTRNGFVIQIIKLMLTNANAWNTACPISIEHYRNNFFEDLSNTNQLKKDDLDRIYTKCYRFIIEYSFSIHNELEDACSYARRFLSEHLTQFNSDNQAEIQSTNLELPLKILKSILNSDATQSLIKFKTLSTSIDEKLIKWEKDLNIREKEVKKLQLALEKQETGYNFVGLYKGFNQLCEIKNQEEKGLLFWLVSLGGLIICALSIEIISLLHDVNFADPVKFKRALVIAIPATSLIAILIYYFRIILHNYKSVKSQILQIELRKTLCQFIQNYAKQSSELKENNNDALQKFENIIFSGIVSDNEKLPSTYDGLEQLSKFIKSVKGP</sequence>
<keyword evidence="1" id="KW-0812">Transmembrane</keyword>
<keyword evidence="1" id="KW-0472">Membrane</keyword>
<dbReference type="AlphaFoldDB" id="A0A2X0SDQ3"/>
<protein>
    <submittedName>
        <fullName evidence="2">Uncharacterized protein</fullName>
    </submittedName>
</protein>
<feature type="transmembrane region" description="Helical" evidence="1">
    <location>
        <begin position="257"/>
        <end position="276"/>
    </location>
</feature>
<dbReference type="EMBL" id="LS423452">
    <property type="protein sequence ID" value="SPS05521.1"/>
    <property type="molecule type" value="Genomic_DNA"/>
</dbReference>
<name>A0A2X0SDQ3_9PROT</name>
<proteinExistence type="predicted"/>
<feature type="transmembrane region" description="Helical" evidence="1">
    <location>
        <begin position="221"/>
        <end position="245"/>
    </location>
</feature>
<evidence type="ECO:0000313" key="2">
    <source>
        <dbReference type="EMBL" id="SPS05521.1"/>
    </source>
</evidence>
<keyword evidence="1" id="KW-1133">Transmembrane helix</keyword>
<gene>
    <name evidence="2" type="ORF">NITFAB_1111</name>
</gene>